<reference evidence="8" key="3">
    <citation type="submission" date="2023-05" db="EMBL/GenBank/DDBJ databases">
        <authorList>
            <person name="Smith C.H."/>
        </authorList>
    </citation>
    <scope>NUCLEOTIDE SEQUENCE</scope>
    <source>
        <strain evidence="8">CHS0354</strain>
        <tissue evidence="8">Mantle</tissue>
    </source>
</reference>
<comment type="similarity">
    <text evidence="7">Belongs to the trans-sulfuration enzymes family.</text>
</comment>
<dbReference type="Gene3D" id="3.90.1150.10">
    <property type="entry name" value="Aspartate Aminotransferase, domain 1"/>
    <property type="match status" value="1"/>
</dbReference>
<dbReference type="GO" id="GO:0030170">
    <property type="term" value="F:pyridoxal phosphate binding"/>
    <property type="evidence" value="ECO:0007669"/>
    <property type="project" value="InterPro"/>
</dbReference>
<dbReference type="InterPro" id="IPR000277">
    <property type="entry name" value="Cys/Met-Metab_PyrdxlP-dep_enz"/>
</dbReference>
<gene>
    <name evidence="8" type="ORF">CHS0354_006229</name>
</gene>
<keyword evidence="4 7" id="KW-0663">Pyridoxal phosphate</keyword>
<evidence type="ECO:0000256" key="7">
    <source>
        <dbReference type="RuleBase" id="RU362118"/>
    </source>
</evidence>
<dbReference type="InterPro" id="IPR015424">
    <property type="entry name" value="PyrdxlP-dep_Trfase"/>
</dbReference>
<protein>
    <recommendedName>
        <fullName evidence="3">cystathionine gamma-lyase</fullName>
        <ecNumber evidence="3">4.4.1.1</ecNumber>
    </recommendedName>
    <alternativeName>
        <fullName evidence="6">Gamma-cystathionase</fullName>
    </alternativeName>
</protein>
<evidence type="ECO:0000256" key="4">
    <source>
        <dbReference type="ARBA" id="ARBA00022898"/>
    </source>
</evidence>
<reference evidence="8" key="2">
    <citation type="journal article" date="2021" name="Genome Biol. Evol.">
        <title>Developing a high-quality reference genome for a parasitic bivalve with doubly uniparental inheritance (Bivalvia: Unionida).</title>
        <authorList>
            <person name="Smith C.H."/>
        </authorList>
    </citation>
    <scope>NUCLEOTIDE SEQUENCE</scope>
    <source>
        <strain evidence="8">CHS0354</strain>
        <tissue evidence="8">Mantle</tissue>
    </source>
</reference>
<evidence type="ECO:0000256" key="2">
    <source>
        <dbReference type="ARBA" id="ARBA00005038"/>
    </source>
</evidence>
<dbReference type="EMBL" id="JAEAOA010000435">
    <property type="protein sequence ID" value="KAK3584812.1"/>
    <property type="molecule type" value="Genomic_DNA"/>
</dbReference>
<dbReference type="PANTHER" id="PTHR11808">
    <property type="entry name" value="TRANS-SULFURATION ENZYME FAMILY MEMBER"/>
    <property type="match status" value="1"/>
</dbReference>
<dbReference type="Pfam" id="PF01053">
    <property type="entry name" value="Cys_Met_Meta_PP"/>
    <property type="match status" value="1"/>
</dbReference>
<evidence type="ECO:0000313" key="8">
    <source>
        <dbReference type="EMBL" id="KAK3584812.1"/>
    </source>
</evidence>
<name>A0AAE0S3N7_9BIVA</name>
<keyword evidence="5" id="KW-0198">Cysteine biosynthesis</keyword>
<proteinExistence type="inferred from homology"/>
<accession>A0AAE0S3N7</accession>
<evidence type="ECO:0000256" key="6">
    <source>
        <dbReference type="ARBA" id="ARBA00029853"/>
    </source>
</evidence>
<reference evidence="8" key="1">
    <citation type="journal article" date="2021" name="Genome Biol. Evol.">
        <title>A High-Quality Reference Genome for a Parasitic Bivalve with Doubly Uniparental Inheritance (Bivalvia: Unionida).</title>
        <authorList>
            <person name="Smith C.H."/>
        </authorList>
    </citation>
    <scope>NUCLEOTIDE SEQUENCE</scope>
    <source>
        <strain evidence="8">CHS0354</strain>
    </source>
</reference>
<dbReference type="GO" id="GO:0019343">
    <property type="term" value="P:cysteine biosynthetic process via cystathionine"/>
    <property type="evidence" value="ECO:0007669"/>
    <property type="project" value="TreeGrafter"/>
</dbReference>
<dbReference type="InterPro" id="IPR015422">
    <property type="entry name" value="PyrdxlP-dep_Trfase_small"/>
</dbReference>
<evidence type="ECO:0000256" key="3">
    <source>
        <dbReference type="ARBA" id="ARBA00012085"/>
    </source>
</evidence>
<evidence type="ECO:0000256" key="1">
    <source>
        <dbReference type="ARBA" id="ARBA00001933"/>
    </source>
</evidence>
<keyword evidence="5" id="KW-0028">Amino-acid biosynthesis</keyword>
<evidence type="ECO:0000256" key="5">
    <source>
        <dbReference type="ARBA" id="ARBA00023192"/>
    </source>
</evidence>
<dbReference type="GO" id="GO:0004123">
    <property type="term" value="F:cystathionine gamma-lyase activity"/>
    <property type="evidence" value="ECO:0007669"/>
    <property type="project" value="TreeGrafter"/>
</dbReference>
<comment type="cofactor">
    <cofactor evidence="1 7">
        <name>pyridoxal 5'-phosphate</name>
        <dbReference type="ChEBI" id="CHEBI:597326"/>
    </cofactor>
</comment>
<evidence type="ECO:0000313" key="9">
    <source>
        <dbReference type="Proteomes" id="UP001195483"/>
    </source>
</evidence>
<dbReference type="Proteomes" id="UP001195483">
    <property type="component" value="Unassembled WGS sequence"/>
</dbReference>
<dbReference type="AlphaFoldDB" id="A0AAE0S3N7"/>
<comment type="caution">
    <text evidence="8">The sequence shown here is derived from an EMBL/GenBank/DDBJ whole genome shotgun (WGS) entry which is preliminary data.</text>
</comment>
<sequence>MKEHMKNGLAVAKFLEGNPRVEKVLHPGLPSHPQHELAKKQMKGYSGMVTFYIKGGLKEAKAFIKALKVKKRMW</sequence>
<dbReference type="GO" id="GO:0019346">
    <property type="term" value="P:transsulfuration"/>
    <property type="evidence" value="ECO:0007669"/>
    <property type="project" value="InterPro"/>
</dbReference>
<dbReference type="SUPFAM" id="SSF53383">
    <property type="entry name" value="PLP-dependent transferases"/>
    <property type="match status" value="1"/>
</dbReference>
<dbReference type="EC" id="4.4.1.1" evidence="3"/>
<comment type="pathway">
    <text evidence="2">Amino-acid biosynthesis; L-cysteine biosynthesis; L-cysteine from L-homocysteine and L-serine: step 2/2.</text>
</comment>
<keyword evidence="9" id="KW-1185">Reference proteome</keyword>
<dbReference type="PANTHER" id="PTHR11808:SF15">
    <property type="entry name" value="CYSTATHIONINE GAMMA-LYASE"/>
    <property type="match status" value="1"/>
</dbReference>
<dbReference type="GO" id="GO:0005737">
    <property type="term" value="C:cytoplasm"/>
    <property type="evidence" value="ECO:0007669"/>
    <property type="project" value="TreeGrafter"/>
</dbReference>
<organism evidence="8 9">
    <name type="scientific">Potamilus streckersoni</name>
    <dbReference type="NCBI Taxonomy" id="2493646"/>
    <lineage>
        <taxon>Eukaryota</taxon>
        <taxon>Metazoa</taxon>
        <taxon>Spiralia</taxon>
        <taxon>Lophotrochozoa</taxon>
        <taxon>Mollusca</taxon>
        <taxon>Bivalvia</taxon>
        <taxon>Autobranchia</taxon>
        <taxon>Heteroconchia</taxon>
        <taxon>Palaeoheterodonta</taxon>
        <taxon>Unionida</taxon>
        <taxon>Unionoidea</taxon>
        <taxon>Unionidae</taxon>
        <taxon>Ambleminae</taxon>
        <taxon>Lampsilini</taxon>
        <taxon>Potamilus</taxon>
    </lineage>
</organism>